<dbReference type="GO" id="GO:0007031">
    <property type="term" value="P:peroxisome organization"/>
    <property type="evidence" value="ECO:0007669"/>
    <property type="project" value="UniProtKB-KW"/>
</dbReference>
<evidence type="ECO:0000256" key="9">
    <source>
        <dbReference type="ARBA" id="ARBA00022927"/>
    </source>
</evidence>
<dbReference type="SMART" id="SM00054">
    <property type="entry name" value="EFh"/>
    <property type="match status" value="3"/>
</dbReference>
<keyword evidence="19" id="KW-1185">Reference proteome</keyword>
<name>A0A5J5CZ84_9PERO</name>
<dbReference type="PROSITE" id="PS50004">
    <property type="entry name" value="C2"/>
    <property type="match status" value="2"/>
</dbReference>
<dbReference type="GO" id="GO:0005777">
    <property type="term" value="C:peroxisome"/>
    <property type="evidence" value="ECO:0007669"/>
    <property type="project" value="InterPro"/>
</dbReference>
<dbReference type="InterPro" id="IPR015342">
    <property type="entry name" value="PEX1-N_C-lobe"/>
</dbReference>
<evidence type="ECO:0000256" key="1">
    <source>
        <dbReference type="ARBA" id="ARBA00004370"/>
    </source>
</evidence>
<keyword evidence="3" id="KW-0962">Peroxisome biogenesis</keyword>
<accession>A0A5J5CZ84</accession>
<evidence type="ECO:0000313" key="19">
    <source>
        <dbReference type="Proteomes" id="UP000327493"/>
    </source>
</evidence>
<keyword evidence="5" id="KW-0677">Repeat</keyword>
<evidence type="ECO:0000256" key="11">
    <source>
        <dbReference type="ARBA" id="ARBA00032509"/>
    </source>
</evidence>
<dbReference type="InterPro" id="IPR029067">
    <property type="entry name" value="CDC48_domain_2-like_sf"/>
</dbReference>
<dbReference type="GO" id="GO:0031267">
    <property type="term" value="F:small GTPase binding"/>
    <property type="evidence" value="ECO:0007669"/>
    <property type="project" value="InterPro"/>
</dbReference>
<dbReference type="GO" id="GO:0005509">
    <property type="term" value="F:calcium ion binding"/>
    <property type="evidence" value="ECO:0007669"/>
    <property type="project" value="InterPro"/>
</dbReference>
<dbReference type="PANTHER" id="PTHR45716:SF3">
    <property type="entry name" value="SYNAPTOTAGMIN-LIKE PROTEIN 1"/>
    <property type="match status" value="1"/>
</dbReference>
<evidence type="ECO:0000259" key="17">
    <source>
        <dbReference type="PROSITE" id="PS50916"/>
    </source>
</evidence>
<dbReference type="PROSITE" id="PS50222">
    <property type="entry name" value="EF_HAND_2"/>
    <property type="match status" value="3"/>
</dbReference>
<evidence type="ECO:0000256" key="12">
    <source>
        <dbReference type="ARBA" id="ARBA00034532"/>
    </source>
</evidence>
<dbReference type="InterPro" id="IPR015343">
    <property type="entry name" value="PEX1-N-lobe"/>
</dbReference>
<dbReference type="Gene3D" id="1.10.8.60">
    <property type="match status" value="2"/>
</dbReference>
<dbReference type="InterPro" id="IPR009010">
    <property type="entry name" value="Asp_de-COase-like_dom_sf"/>
</dbReference>
<dbReference type="InterPro" id="IPR018247">
    <property type="entry name" value="EF_Hand_1_Ca_BS"/>
</dbReference>
<dbReference type="InterPro" id="IPR002048">
    <property type="entry name" value="EF_hand_dom"/>
</dbReference>
<organism evidence="18 19">
    <name type="scientific">Etheostoma spectabile</name>
    <name type="common">orangethroat darter</name>
    <dbReference type="NCBI Taxonomy" id="54343"/>
    <lineage>
        <taxon>Eukaryota</taxon>
        <taxon>Metazoa</taxon>
        <taxon>Chordata</taxon>
        <taxon>Craniata</taxon>
        <taxon>Vertebrata</taxon>
        <taxon>Euteleostomi</taxon>
        <taxon>Actinopterygii</taxon>
        <taxon>Neopterygii</taxon>
        <taxon>Teleostei</taxon>
        <taxon>Neoteleostei</taxon>
        <taxon>Acanthomorphata</taxon>
        <taxon>Eupercaria</taxon>
        <taxon>Perciformes</taxon>
        <taxon>Percoidei</taxon>
        <taxon>Percidae</taxon>
        <taxon>Etheostomatinae</taxon>
        <taxon>Etheostoma</taxon>
    </lineage>
</organism>
<dbReference type="InterPro" id="IPR000008">
    <property type="entry name" value="C2_dom"/>
</dbReference>
<dbReference type="InterPro" id="IPR041569">
    <property type="entry name" value="AAA_lid_3"/>
</dbReference>
<dbReference type="GO" id="GO:0006886">
    <property type="term" value="P:intracellular protein transport"/>
    <property type="evidence" value="ECO:0007669"/>
    <property type="project" value="InterPro"/>
</dbReference>
<comment type="subcellular location">
    <subcellularLocation>
        <location evidence="1">Membrane</location>
    </subcellularLocation>
</comment>
<dbReference type="InterPro" id="IPR011992">
    <property type="entry name" value="EF-hand-dom_pair"/>
</dbReference>
<dbReference type="Pfam" id="PF13499">
    <property type="entry name" value="EF-hand_7"/>
    <property type="match status" value="1"/>
</dbReference>
<dbReference type="SUPFAM" id="SSF47473">
    <property type="entry name" value="EF-hand"/>
    <property type="match status" value="1"/>
</dbReference>
<feature type="compositionally biased region" description="Polar residues" evidence="14">
    <location>
        <begin position="162"/>
        <end position="173"/>
    </location>
</feature>
<feature type="compositionally biased region" description="Basic and acidic residues" evidence="14">
    <location>
        <begin position="174"/>
        <end position="184"/>
    </location>
</feature>
<dbReference type="EMBL" id="VOFY01000014">
    <property type="protein sequence ID" value="KAA8585920.1"/>
    <property type="molecule type" value="Genomic_DNA"/>
</dbReference>
<evidence type="ECO:0000256" key="8">
    <source>
        <dbReference type="ARBA" id="ARBA00022840"/>
    </source>
</evidence>
<dbReference type="FunFam" id="3.10.330.10:FF:000004">
    <property type="entry name" value="Peroxisome biogenesis factor 1"/>
    <property type="match status" value="1"/>
</dbReference>
<dbReference type="Pfam" id="PF00004">
    <property type="entry name" value="AAA"/>
    <property type="match status" value="2"/>
</dbReference>
<dbReference type="InterPro" id="IPR027417">
    <property type="entry name" value="P-loop_NTPase"/>
</dbReference>
<feature type="domain" description="C2" evidence="15">
    <location>
        <begin position="244"/>
        <end position="364"/>
    </location>
</feature>
<dbReference type="InterPro" id="IPR003593">
    <property type="entry name" value="AAA+_ATPase"/>
</dbReference>
<feature type="compositionally biased region" description="Low complexity" evidence="14">
    <location>
        <begin position="953"/>
        <end position="964"/>
    </location>
</feature>
<dbReference type="CDD" id="cd00051">
    <property type="entry name" value="EFh"/>
    <property type="match status" value="1"/>
</dbReference>
<protein>
    <recommendedName>
        <fullName evidence="12">Peroxisomal ATPase PEX1</fullName>
    </recommendedName>
    <alternativeName>
        <fullName evidence="11">Peroxin-1</fullName>
    </alternativeName>
</protein>
<sequence>MEEAEPLKCQVVKAVRLHDILFAKLITPGGSLCACGHLTEEEQTTILQVLERDLDLRQRDEGRVRVLQETETDQSRLRFLSGAWFSEEIGKRHRNWTSGCALVHATIRHRKTKNRDVPLTELFNEEREETSRNNETSPEERRLKDTKEEESGWLESRKLETCTHTQNKNTLSTECERRSNGHSEEPEEDVDGHNEDTDSLSSCLTEPDPNSLKTSSNGSLHSGYTLSGSMMSLFSSGDFGLVEVRGSIQFSLVYDTQKEELLVKVYRCEDIAPARKNRSDPYVKSYLLPDKSSHSKKKTAVKKKTLNPVYDQTLRYKVRTGELRSRTLNLSVWHAEHLSRNVFLGEVEVSLGLWDWTCTTPLWQDLQPRINLNPDSITSRGTILLSIKFIPDGFEGGGLPLTGELHIWLREAQGLLANKGGFIDSFVRSYILPDASRQSGQKTRVVKRSISPTYNHTMVYDGFHSSDLKEACAELTVWQREGLKQHVLGGVRLSCGTVLCLSGVPPLQMSEMSAMNRNMIQTLAETISKQVQHFNKTEVECLIREFNMLLGEQTIHGKAVTGLDRSQFRSILHNIFLMTDDMIMDGVFRVFDKDKDCFVSMKEWIEGLSVFLRGTLDEHIICKLSTLLSVLRFIYPDRKNLLTSFNPDNNLSSLHGSDCFRVYDLNGDESLSREEMFPMLKSSLIRQPTEEDPDEGIKDLVEIILKKMDHDHDGKLSFADFEKSVKEENLLLEAFGTCLPVTTVDFRELLSRVLVQGPVLLHSAVQGTQLDQLCHQSDGWDPLDHQNQALELSSSHGSPVFLSWTLNRTSSSLDSHKVELCRQLGEKLGLKDGEQGFLRPCHQVSSLHQVFVEPLSSDDWEILELHSAALEQQLLDQIRVVFQNAVFPVWVDSHTAIYIQIASLSPSVPYGRLEQFTELVVSPKSRAGIGNLDGSPVRNREKQHFHKQQNMDLSSLSGPSLESPTPVPQSHQWGGIADLKSLLRYMKKGSYEPVKELPPVPDVPVLLTDSIYRVCGAPPDSLCTMCHVATAVVHTFPWSHGLNAGPTGSQSPVTYGLLSKVLSPKESRDRAKQAMEKKKKTGVAKLAGGEEMKEEDAVVVRVVGHGNEMLAHKEKSYSRGHIHSGRVLIPQPLAIRLNIIPHSTVRIKPVKSTIKVASSVRLKPLMPLPEEDDDEIQTAFLGWLHTQSHEPLACLTARSGTILLHGTDVKLEFALTVLKPEPESDPPDQLFSLSPAVIQKENIQVDREPVTLPDVKSTDEMSNPELPSLSILGGIDELSKTGFDFISHSLLGSPLSRELGATGQGLQGGALLITGSKGSGKSTLSRALCRKAREDLDAHVELVDCKKLQGKRAETVRQMLKDIFEQAEWRQPSVVLLDDLDHITGTPTSPEHEHGPEVLLQQHIAQSLKDVVDEVLVHSRLVCLIITSQSEHSLHPSLTEVQGSHFIQGFAHIQPPTQAQRAEILRHLILQKTTLSEGTLQTLDVAAVAKETEGYTPQDLVLLLERAIHANTVQRGHSDQGVCLSWRDFVQALKGFTPPSLWGVDLHTPSGAGLESVGGLREVRQQLMDTILLPAKYPILFSNLPIRHRSGILLYGAPGTGKTLLARAVAKDSGMNFISIKGPELLSKYIGASEQGVRNVFQRAQAAKPCILFFDEFDSLAPRRGHDSTGVTDRVVNQLLTQLDGVEGLQATSRPDLIDPALLRPGRLDKSLYCPPPDLEARVEILKALSAGAALAADVDLEQLAAATEQFTGADLKALLYNAQLEAELISGSDSDMSLSSMIFPNNSSGSDDSVGEGDPGVGLDQSMVLLEPSELQPEDEHHRRNVWRIYFGSSYESELGNSPISGLNSQCVSGPNSMTHDVTRATGWEHGGSFPPAFMSSLQSGYQELSPEHLERLQQDIKNIKNNYRRTNEDGVRVHSVSIQPGLLLCQAHVNSALAVTRPSLSKADWNRYTKLYEAYGGAGDGKSLHSVTFKPGQRSSTLVSLHPSPPLRLSDCFISDSSRYIALCSDLHYGIFKDGAGLEVFLIHPFGLAYLQDLCVAQVLQATLELVQRIRLKSQRSHYLLPHHLHYLQRRRGREWQDEIIMDRGAIQDVEIVFVYIGHRQ</sequence>
<feature type="region of interest" description="Disordered" evidence="14">
    <location>
        <begin position="118"/>
        <end position="219"/>
    </location>
</feature>
<feature type="domain" description="RabBD" evidence="17">
    <location>
        <begin position="32"/>
        <end position="88"/>
    </location>
</feature>
<dbReference type="Pfam" id="PF09262">
    <property type="entry name" value="PEX-1N"/>
    <property type="match status" value="1"/>
</dbReference>
<dbReference type="PANTHER" id="PTHR45716">
    <property type="entry name" value="BITESIZE, ISOFORM I"/>
    <property type="match status" value="1"/>
</dbReference>
<comment type="caution">
    <text evidence="18">The sequence shown here is derived from an EMBL/GenBank/DDBJ whole genome shotgun (WGS) entry which is preliminary data.</text>
</comment>
<dbReference type="Gene3D" id="2.40.40.20">
    <property type="match status" value="1"/>
</dbReference>
<dbReference type="SUPFAM" id="SSF52540">
    <property type="entry name" value="P-loop containing nucleoside triphosphate hydrolases"/>
    <property type="match status" value="2"/>
</dbReference>
<feature type="domain" description="EF-hand" evidence="16">
    <location>
        <begin position="696"/>
        <end position="731"/>
    </location>
</feature>
<dbReference type="SUPFAM" id="SSF49562">
    <property type="entry name" value="C2 domain (Calcium/lipid-binding domain, CaLB)"/>
    <property type="match status" value="2"/>
</dbReference>
<feature type="domain" description="C2" evidence="15">
    <location>
        <begin position="379"/>
        <end position="508"/>
    </location>
</feature>
<keyword evidence="10" id="KW-0472">Membrane</keyword>
<comment type="similarity">
    <text evidence="2">Belongs to the AAA ATPase family.</text>
</comment>
<proteinExistence type="inferred from homology"/>
<dbReference type="SUPFAM" id="SSF54585">
    <property type="entry name" value="Cdc48 domain 2-like"/>
    <property type="match status" value="1"/>
</dbReference>
<dbReference type="PROSITE" id="PS00018">
    <property type="entry name" value="EF_HAND_1"/>
    <property type="match status" value="1"/>
</dbReference>
<dbReference type="FunFam" id="2.60.40.150:FF:000006">
    <property type="entry name" value="Synaptotagmin-like 5, isoform CRA_a"/>
    <property type="match status" value="1"/>
</dbReference>
<keyword evidence="7" id="KW-0106">Calcium</keyword>
<keyword evidence="9" id="KW-0813">Transport</keyword>
<dbReference type="InterPro" id="IPR035892">
    <property type="entry name" value="C2_domain_sf"/>
</dbReference>
<dbReference type="FunFam" id="3.40.50.300:FF:000149">
    <property type="entry name" value="Nuclear valosin-containing protein-like"/>
    <property type="match status" value="1"/>
</dbReference>
<evidence type="ECO:0000256" key="6">
    <source>
        <dbReference type="ARBA" id="ARBA00022741"/>
    </source>
</evidence>
<evidence type="ECO:0000259" key="16">
    <source>
        <dbReference type="PROSITE" id="PS50222"/>
    </source>
</evidence>
<dbReference type="Gene3D" id="2.60.40.150">
    <property type="entry name" value="C2 domain"/>
    <property type="match status" value="2"/>
</dbReference>
<evidence type="ECO:0000256" key="4">
    <source>
        <dbReference type="ARBA" id="ARBA00022723"/>
    </source>
</evidence>
<dbReference type="PROSITE" id="PS50916">
    <property type="entry name" value="RABBD"/>
    <property type="match status" value="1"/>
</dbReference>
<dbReference type="GO" id="GO:0016887">
    <property type="term" value="F:ATP hydrolysis activity"/>
    <property type="evidence" value="ECO:0007669"/>
    <property type="project" value="InterPro"/>
</dbReference>
<feature type="compositionally biased region" description="Basic and acidic residues" evidence="14">
    <location>
        <begin position="138"/>
        <end position="161"/>
    </location>
</feature>
<dbReference type="Gene3D" id="3.40.50.300">
    <property type="entry name" value="P-loop containing nucleotide triphosphate hydrolases"/>
    <property type="match status" value="2"/>
</dbReference>
<dbReference type="GO" id="GO:0042043">
    <property type="term" value="F:neurexin family protein binding"/>
    <property type="evidence" value="ECO:0007669"/>
    <property type="project" value="TreeGrafter"/>
</dbReference>
<feature type="non-terminal residue" evidence="18">
    <location>
        <position position="2107"/>
    </location>
</feature>
<evidence type="ECO:0000256" key="14">
    <source>
        <dbReference type="SAM" id="MobiDB-lite"/>
    </source>
</evidence>
<dbReference type="Gene3D" id="1.10.238.10">
    <property type="entry name" value="EF-hand"/>
    <property type="match status" value="1"/>
</dbReference>
<evidence type="ECO:0000256" key="10">
    <source>
        <dbReference type="ARBA" id="ARBA00023136"/>
    </source>
</evidence>
<dbReference type="SMART" id="SM00239">
    <property type="entry name" value="C2"/>
    <property type="match status" value="2"/>
</dbReference>
<dbReference type="Pfam" id="PF17862">
    <property type="entry name" value="AAA_lid_3"/>
    <property type="match status" value="1"/>
</dbReference>
<evidence type="ECO:0000256" key="7">
    <source>
        <dbReference type="ARBA" id="ARBA00022837"/>
    </source>
</evidence>
<dbReference type="GO" id="GO:0005886">
    <property type="term" value="C:plasma membrane"/>
    <property type="evidence" value="ECO:0007669"/>
    <property type="project" value="TreeGrafter"/>
</dbReference>
<dbReference type="Proteomes" id="UP000327493">
    <property type="component" value="Chromosome 14"/>
</dbReference>
<evidence type="ECO:0000259" key="15">
    <source>
        <dbReference type="PROSITE" id="PS50004"/>
    </source>
</evidence>
<dbReference type="GO" id="GO:0070382">
    <property type="term" value="C:exocytic vesicle"/>
    <property type="evidence" value="ECO:0007669"/>
    <property type="project" value="TreeGrafter"/>
</dbReference>
<reference evidence="18 19" key="1">
    <citation type="submission" date="2019-08" db="EMBL/GenBank/DDBJ databases">
        <title>A chromosome-level genome assembly, high-density linkage maps, and genome scans reveal the genomic architecture of hybrid incompatibilities underlying speciation via character displacement in darters (Percidae: Etheostominae).</title>
        <authorList>
            <person name="Moran R.L."/>
            <person name="Catchen J.M."/>
            <person name="Fuller R.C."/>
        </authorList>
    </citation>
    <scope>NUCLEOTIDE SEQUENCE [LARGE SCALE GENOMIC DNA]</scope>
    <source>
        <strain evidence="18">EspeVRDwgs_2016</strain>
        <tissue evidence="18">Muscle</tissue>
    </source>
</reference>
<comment type="catalytic activity">
    <reaction evidence="13">
        <text>ATP + H2O = ADP + phosphate + H(+)</text>
        <dbReference type="Rhea" id="RHEA:13065"/>
        <dbReference type="ChEBI" id="CHEBI:15377"/>
        <dbReference type="ChEBI" id="CHEBI:15378"/>
        <dbReference type="ChEBI" id="CHEBI:30616"/>
        <dbReference type="ChEBI" id="CHEBI:43474"/>
        <dbReference type="ChEBI" id="CHEBI:456216"/>
    </reaction>
    <physiologicalReaction direction="left-to-right" evidence="13">
        <dbReference type="Rhea" id="RHEA:13066"/>
    </physiologicalReaction>
</comment>
<keyword evidence="9" id="KW-0653">Protein transport</keyword>
<gene>
    <name evidence="18" type="ORF">FQN60_007489</name>
</gene>
<keyword evidence="4" id="KW-0479">Metal-binding</keyword>
<dbReference type="Gene3D" id="3.10.330.10">
    <property type="match status" value="1"/>
</dbReference>
<keyword evidence="6" id="KW-0547">Nucleotide-binding</keyword>
<evidence type="ECO:0000256" key="3">
    <source>
        <dbReference type="ARBA" id="ARBA00022593"/>
    </source>
</evidence>
<dbReference type="InterPro" id="IPR010911">
    <property type="entry name" value="Rab_BD"/>
</dbReference>
<evidence type="ECO:0000256" key="13">
    <source>
        <dbReference type="ARBA" id="ARBA00048778"/>
    </source>
</evidence>
<feature type="region of interest" description="Disordered" evidence="14">
    <location>
        <begin position="930"/>
        <end position="970"/>
    </location>
</feature>
<dbReference type="InterPro" id="IPR003959">
    <property type="entry name" value="ATPase_AAA_core"/>
</dbReference>
<dbReference type="SUPFAM" id="SSF50692">
    <property type="entry name" value="ADC-like"/>
    <property type="match status" value="1"/>
</dbReference>
<dbReference type="Pfam" id="PF00168">
    <property type="entry name" value="C2"/>
    <property type="match status" value="2"/>
</dbReference>
<dbReference type="GO" id="GO:0005524">
    <property type="term" value="F:ATP binding"/>
    <property type="evidence" value="ECO:0007669"/>
    <property type="project" value="UniProtKB-KW"/>
</dbReference>
<dbReference type="Gene3D" id="6.10.250.3000">
    <property type="match status" value="1"/>
</dbReference>
<evidence type="ECO:0000313" key="18">
    <source>
        <dbReference type="EMBL" id="KAA8585920.1"/>
    </source>
</evidence>
<feature type="domain" description="EF-hand" evidence="16">
    <location>
        <begin position="658"/>
        <end position="686"/>
    </location>
</feature>
<dbReference type="SMART" id="SM00382">
    <property type="entry name" value="AAA"/>
    <property type="match status" value="2"/>
</dbReference>
<keyword evidence="8" id="KW-0067">ATP-binding</keyword>
<feature type="domain" description="EF-hand" evidence="16">
    <location>
        <begin position="579"/>
        <end position="614"/>
    </location>
</feature>
<dbReference type="FunFam" id="3.40.50.300:FF:000966">
    <property type="entry name" value="Peroxisomal biogenesis factor 1"/>
    <property type="match status" value="1"/>
</dbReference>
<dbReference type="Pfam" id="PF09263">
    <property type="entry name" value="PEX-2N"/>
    <property type="match status" value="1"/>
</dbReference>
<dbReference type="GO" id="GO:0006887">
    <property type="term" value="P:exocytosis"/>
    <property type="evidence" value="ECO:0007669"/>
    <property type="project" value="TreeGrafter"/>
</dbReference>
<evidence type="ECO:0000256" key="2">
    <source>
        <dbReference type="ARBA" id="ARBA00006914"/>
    </source>
</evidence>
<evidence type="ECO:0000256" key="5">
    <source>
        <dbReference type="ARBA" id="ARBA00022737"/>
    </source>
</evidence>